<dbReference type="GO" id="GO:0006284">
    <property type="term" value="P:base-excision repair"/>
    <property type="evidence" value="ECO:0007669"/>
    <property type="project" value="InterPro"/>
</dbReference>
<evidence type="ECO:0000256" key="2">
    <source>
        <dbReference type="ARBA" id="ARBA00022763"/>
    </source>
</evidence>
<dbReference type="GO" id="GO:0003677">
    <property type="term" value="F:DNA binding"/>
    <property type="evidence" value="ECO:0007669"/>
    <property type="project" value="InterPro"/>
</dbReference>
<accession>F6EI20</accession>
<dbReference type="InterPro" id="IPR036995">
    <property type="entry name" value="MPG_sf"/>
</dbReference>
<dbReference type="Gene3D" id="3.10.300.10">
    <property type="entry name" value="Methylpurine-DNA glycosylase (MPG)"/>
    <property type="match status" value="1"/>
</dbReference>
<evidence type="ECO:0000313" key="6">
    <source>
        <dbReference type="EMBL" id="AEF39969.1"/>
    </source>
</evidence>
<dbReference type="AlphaFoldDB" id="F6EI20"/>
<gene>
    <name evidence="6" type="ordered locus">AS9A_1517</name>
</gene>
<dbReference type="HOGENOM" id="CLU_060471_3_1_11"/>
<dbReference type="KEGG" id="asd:AS9A_1517"/>
<comment type="similarity">
    <text evidence="1 5">Belongs to the DNA glycosylase MPG family.</text>
</comment>
<keyword evidence="4 5" id="KW-0234">DNA repair</keyword>
<dbReference type="SUPFAM" id="SSF50486">
    <property type="entry name" value="FMT C-terminal domain-like"/>
    <property type="match status" value="1"/>
</dbReference>
<keyword evidence="2 5" id="KW-0227">DNA damage</keyword>
<proteinExistence type="inferred from homology"/>
<protein>
    <recommendedName>
        <fullName evidence="5">Putative 3-methyladenine DNA glycosylase</fullName>
        <ecNumber evidence="5">3.2.2.-</ecNumber>
    </recommendedName>
</protein>
<dbReference type="NCBIfam" id="NF002003">
    <property type="entry name" value="PRK00802.1-3"/>
    <property type="match status" value="1"/>
</dbReference>
<organism evidence="6 7">
    <name type="scientific">Hoyosella subflava (strain DSM 45089 / JCM 17490 / NBRC 109087 / DQS3-9A1)</name>
    <name type="common">Amycolicicoccus subflavus</name>
    <dbReference type="NCBI Taxonomy" id="443218"/>
    <lineage>
        <taxon>Bacteria</taxon>
        <taxon>Bacillati</taxon>
        <taxon>Actinomycetota</taxon>
        <taxon>Actinomycetes</taxon>
        <taxon>Mycobacteriales</taxon>
        <taxon>Hoyosellaceae</taxon>
        <taxon>Hoyosella</taxon>
    </lineage>
</organism>
<dbReference type="STRING" id="443218.AS9A_1517"/>
<dbReference type="GO" id="GO:0003905">
    <property type="term" value="F:alkylbase DNA N-glycosylase activity"/>
    <property type="evidence" value="ECO:0007669"/>
    <property type="project" value="InterPro"/>
</dbReference>
<name>F6EI20_HOYSD</name>
<evidence type="ECO:0000256" key="3">
    <source>
        <dbReference type="ARBA" id="ARBA00022801"/>
    </source>
</evidence>
<dbReference type="InterPro" id="IPR003180">
    <property type="entry name" value="MPG"/>
</dbReference>
<dbReference type="CDD" id="cd00540">
    <property type="entry name" value="AAG"/>
    <property type="match status" value="1"/>
</dbReference>
<dbReference type="PANTHER" id="PTHR10429">
    <property type="entry name" value="DNA-3-METHYLADENINE GLYCOSYLASE"/>
    <property type="match status" value="1"/>
</dbReference>
<reference evidence="6 7" key="1">
    <citation type="journal article" date="2011" name="J. Bacteriol.">
        <title>Complete genome sequence of Amycolicicoccus subflavus DQS3-9A1T, an actinomycete isolated from crude oil-polluted soil.</title>
        <authorList>
            <person name="Cai M."/>
            <person name="Chen W.M."/>
            <person name="Nie Y."/>
            <person name="Chi C.Q."/>
            <person name="Wang Y.N."/>
            <person name="Tang Y.Q."/>
            <person name="Li G.Y."/>
            <person name="Wu X.L."/>
        </authorList>
    </citation>
    <scope>NUCLEOTIDE SEQUENCE [LARGE SCALE GENOMIC DNA]</scope>
    <source>
        <strain evidence="7">DSM 45089 / DQS3-9A1</strain>
    </source>
</reference>
<dbReference type="RefSeq" id="WP_013806318.1">
    <property type="nucleotide sequence ID" value="NC_015564.1"/>
</dbReference>
<sequence>MRDVLTSTTPERAAQELLGRRLRVRGCEAKIVEVEAYGSDASGPWPDPASHAYPGRTARNSVMFGEAGRLYVYRIYGIHLCVNITFGPVGSAGAVLLRAGALTRGTDEAALRRGRTGTADTLASGPANFAQALGISLGDQGVDVLDDNLDVSLSDYRDPGEFLAGPRVGILRDADRPWRFWIKGHPAVSRYRRHSRA</sequence>
<evidence type="ECO:0000256" key="1">
    <source>
        <dbReference type="ARBA" id="ARBA00009232"/>
    </source>
</evidence>
<dbReference type="PANTHER" id="PTHR10429:SF0">
    <property type="entry name" value="DNA-3-METHYLADENINE GLYCOSYLASE"/>
    <property type="match status" value="1"/>
</dbReference>
<dbReference type="EC" id="3.2.2.-" evidence="5"/>
<evidence type="ECO:0000313" key="7">
    <source>
        <dbReference type="Proteomes" id="UP000009235"/>
    </source>
</evidence>
<dbReference type="InterPro" id="IPR011034">
    <property type="entry name" value="Formyl_transferase-like_C_sf"/>
</dbReference>
<dbReference type="Proteomes" id="UP000009235">
    <property type="component" value="Chromosome"/>
</dbReference>
<dbReference type="NCBIfam" id="TIGR00567">
    <property type="entry name" value="3mg"/>
    <property type="match status" value="1"/>
</dbReference>
<keyword evidence="3 5" id="KW-0378">Hydrolase</keyword>
<dbReference type="eggNOG" id="COG2094">
    <property type="taxonomic scope" value="Bacteria"/>
</dbReference>
<dbReference type="Pfam" id="PF02245">
    <property type="entry name" value="Pur_DNA_glyco"/>
    <property type="match status" value="1"/>
</dbReference>
<evidence type="ECO:0000256" key="5">
    <source>
        <dbReference type="HAMAP-Rule" id="MF_00527"/>
    </source>
</evidence>
<dbReference type="HAMAP" id="MF_00527">
    <property type="entry name" value="3MGH"/>
    <property type="match status" value="1"/>
</dbReference>
<evidence type="ECO:0000256" key="4">
    <source>
        <dbReference type="ARBA" id="ARBA00023204"/>
    </source>
</evidence>
<keyword evidence="7" id="KW-1185">Reference proteome</keyword>
<dbReference type="EMBL" id="CP002786">
    <property type="protein sequence ID" value="AEF39969.1"/>
    <property type="molecule type" value="Genomic_DNA"/>
</dbReference>
<dbReference type="OrthoDB" id="9794313at2"/>